<dbReference type="InterPro" id="IPR000299">
    <property type="entry name" value="FERM_domain"/>
</dbReference>
<organism evidence="2">
    <name type="scientific">viral metagenome</name>
    <dbReference type="NCBI Taxonomy" id="1070528"/>
    <lineage>
        <taxon>unclassified sequences</taxon>
        <taxon>metagenomes</taxon>
        <taxon>organismal metagenomes</taxon>
    </lineage>
</organism>
<dbReference type="PROSITE" id="PS50057">
    <property type="entry name" value="FERM_3"/>
    <property type="match status" value="1"/>
</dbReference>
<proteinExistence type="predicted"/>
<accession>A0A6C0J5A0</accession>
<protein>
    <recommendedName>
        <fullName evidence="1">FERM domain-containing protein</fullName>
    </recommendedName>
</protein>
<name>A0A6C0J5A0_9ZZZZ</name>
<feature type="domain" description="FERM" evidence="1">
    <location>
        <begin position="1"/>
        <end position="119"/>
    </location>
</feature>
<evidence type="ECO:0000313" key="2">
    <source>
        <dbReference type="EMBL" id="QHU00849.1"/>
    </source>
</evidence>
<reference evidence="2" key="1">
    <citation type="journal article" date="2020" name="Nature">
        <title>Giant virus diversity and host interactions through global metagenomics.</title>
        <authorList>
            <person name="Schulz F."/>
            <person name="Roux S."/>
            <person name="Paez-Espino D."/>
            <person name="Jungbluth S."/>
            <person name="Walsh D.A."/>
            <person name="Denef V.J."/>
            <person name="McMahon K.D."/>
            <person name="Konstantinidis K.T."/>
            <person name="Eloe-Fadrosh E.A."/>
            <person name="Kyrpides N.C."/>
            <person name="Woyke T."/>
        </authorList>
    </citation>
    <scope>NUCLEOTIDE SEQUENCE</scope>
    <source>
        <strain evidence="2">GVMAG-M-3300025860-20</strain>
    </source>
</reference>
<evidence type="ECO:0000259" key="1">
    <source>
        <dbReference type="PROSITE" id="PS50057"/>
    </source>
</evidence>
<dbReference type="AlphaFoldDB" id="A0A6C0J5A0"/>
<dbReference type="EMBL" id="MN740330">
    <property type="protein sequence ID" value="QHU00849.1"/>
    <property type="molecule type" value="Genomic_DNA"/>
</dbReference>
<sequence>MSEMYYDYAESILDKENFEKFSKYINMAFSLKKFGTIYFYGTGSNGKSTLVNKMNDSYPVMFGRTGNVGVSIYDDGDTDTVGILPVSDEGSAIIITWIIPEGVSSDRIIYFNKKFNEIS</sequence>
<dbReference type="SUPFAM" id="SSF52540">
    <property type="entry name" value="P-loop containing nucleoside triphosphate hydrolases"/>
    <property type="match status" value="1"/>
</dbReference>
<dbReference type="InterPro" id="IPR027417">
    <property type="entry name" value="P-loop_NTPase"/>
</dbReference>